<protein>
    <submittedName>
        <fullName evidence="1">Uncharacterized protein</fullName>
    </submittedName>
</protein>
<keyword evidence="2" id="KW-1185">Reference proteome</keyword>
<dbReference type="Proteomes" id="UP000075737">
    <property type="component" value="Unassembled WGS sequence"/>
</dbReference>
<organism evidence="1 2">
    <name type="scientific">Thermovenabulum gondwanense</name>
    <dbReference type="NCBI Taxonomy" id="520767"/>
    <lineage>
        <taxon>Bacteria</taxon>
        <taxon>Bacillati</taxon>
        <taxon>Bacillota</taxon>
        <taxon>Clostridia</taxon>
        <taxon>Thermosediminibacterales</taxon>
        <taxon>Thermosediminibacteraceae</taxon>
        <taxon>Thermovenabulum</taxon>
    </lineage>
</organism>
<reference evidence="1 2" key="1">
    <citation type="submission" date="2015-12" db="EMBL/GenBank/DDBJ databases">
        <title>Draft genome of Thermovenabulum gondwanense isolated from a red thermophilic microbial mat colonisisng an outflow channel of a bore well.</title>
        <authorList>
            <person name="Patel B.K."/>
        </authorList>
    </citation>
    <scope>NUCLEOTIDE SEQUENCE [LARGE SCALE GENOMIC DNA]</scope>
    <source>
        <strain evidence="1 2">R270</strain>
    </source>
</reference>
<dbReference type="EMBL" id="LOHZ01000044">
    <property type="protein sequence ID" value="KYO64110.1"/>
    <property type="molecule type" value="Genomic_DNA"/>
</dbReference>
<gene>
    <name evidence="1" type="ORF">ATZ99_21410</name>
</gene>
<evidence type="ECO:0000313" key="1">
    <source>
        <dbReference type="EMBL" id="KYO64110.1"/>
    </source>
</evidence>
<dbReference type="AlphaFoldDB" id="A0A162M5E0"/>
<dbReference type="OrthoDB" id="3174166at2"/>
<name>A0A162M5E0_9FIRM</name>
<evidence type="ECO:0000313" key="2">
    <source>
        <dbReference type="Proteomes" id="UP000075737"/>
    </source>
</evidence>
<dbReference type="STRING" id="520767.ATZ99_21410"/>
<accession>A0A162M5E0</accession>
<dbReference type="PATRIC" id="fig|520767.4.peg.2268"/>
<sequence>MSEFTADRAGLLTCQDPKVAATALMKLAGVPQKYFDRIRIDEFINQVKEFEDYDYDTLDKVAKYLSIMWQDHPWTVMRASELFKWVESGGYEEVINNYDEKTA</sequence>
<comment type="caution">
    <text evidence="1">The sequence shown here is derived from an EMBL/GenBank/DDBJ whole genome shotgun (WGS) entry which is preliminary data.</text>
</comment>
<proteinExistence type="predicted"/>